<gene>
    <name evidence="1" type="ORF">PAHAL_1G213500</name>
</gene>
<protein>
    <submittedName>
        <fullName evidence="1">Uncharacterized protein</fullName>
    </submittedName>
</protein>
<organism evidence="1">
    <name type="scientific">Panicum hallii</name>
    <dbReference type="NCBI Taxonomy" id="206008"/>
    <lineage>
        <taxon>Eukaryota</taxon>
        <taxon>Viridiplantae</taxon>
        <taxon>Streptophyta</taxon>
        <taxon>Embryophyta</taxon>
        <taxon>Tracheophyta</taxon>
        <taxon>Spermatophyta</taxon>
        <taxon>Magnoliopsida</taxon>
        <taxon>Liliopsida</taxon>
        <taxon>Poales</taxon>
        <taxon>Poaceae</taxon>
        <taxon>PACMAD clade</taxon>
        <taxon>Panicoideae</taxon>
        <taxon>Panicodae</taxon>
        <taxon>Paniceae</taxon>
        <taxon>Panicinae</taxon>
        <taxon>Panicum</taxon>
        <taxon>Panicum sect. Panicum</taxon>
    </lineage>
</organism>
<dbReference type="EMBL" id="CM008046">
    <property type="protein sequence ID" value="PAN05799.1"/>
    <property type="molecule type" value="Genomic_DNA"/>
</dbReference>
<accession>A0A2S3GPB7</accession>
<dbReference type="Gramene" id="PAN05799">
    <property type="protein sequence ID" value="PAN05799"/>
    <property type="gene ID" value="PAHAL_1G213500"/>
</dbReference>
<dbReference type="AlphaFoldDB" id="A0A2S3GPB7"/>
<sequence>MVTTAGFTGFQGEASTAVGAGGAPSTVVAIITGGTLAGTAGGASSMVVVAHVRIVTLTTVGVLATGVATSMLVLAIGVATSTKVEVGTGDALMLVVAGILVAGGGDTTEVAGTIGWGGTIDSDSEFWHRRCVGGEGSRQL</sequence>
<reference evidence="1" key="1">
    <citation type="submission" date="2018-04" db="EMBL/GenBank/DDBJ databases">
        <title>WGS assembly of Panicum hallii.</title>
        <authorList>
            <person name="Lovell J."/>
            <person name="Jenkins J."/>
            <person name="Lowry D."/>
            <person name="Mamidi S."/>
            <person name="Sreedasyam A."/>
            <person name="Weng X."/>
            <person name="Barry K."/>
            <person name="Bonette J."/>
            <person name="Campitelli B."/>
            <person name="Daum C."/>
            <person name="Gordon S."/>
            <person name="Gould B."/>
            <person name="Lipzen A."/>
            <person name="Macqueen A."/>
            <person name="Palacio-Mejia J."/>
            <person name="Plott C."/>
            <person name="Shakirov E."/>
            <person name="Shu S."/>
            <person name="Yoshinaga Y."/>
            <person name="Zane M."/>
            <person name="Rokhsar D."/>
            <person name="Grimwood J."/>
            <person name="Schmutz J."/>
            <person name="Juenger T."/>
        </authorList>
    </citation>
    <scope>NUCLEOTIDE SEQUENCE [LARGE SCALE GENOMIC DNA]</scope>
    <source>
        <strain evidence="1">FIL2</strain>
    </source>
</reference>
<dbReference type="Proteomes" id="UP000243499">
    <property type="component" value="Chromosome 1"/>
</dbReference>
<evidence type="ECO:0000313" key="1">
    <source>
        <dbReference type="EMBL" id="PAN05799.1"/>
    </source>
</evidence>
<proteinExistence type="predicted"/>
<name>A0A2S3GPB7_9POAL</name>